<dbReference type="Gene3D" id="1.10.10.10">
    <property type="entry name" value="Winged helix-like DNA-binding domain superfamily/Winged helix DNA-binding domain"/>
    <property type="match status" value="1"/>
</dbReference>
<evidence type="ECO:0000256" key="1">
    <source>
        <dbReference type="ARBA" id="ARBA00023015"/>
    </source>
</evidence>
<dbReference type="InterPro" id="IPR036388">
    <property type="entry name" value="WH-like_DNA-bd_sf"/>
</dbReference>
<dbReference type="SUPFAM" id="SSF46785">
    <property type="entry name" value="Winged helix' DNA-binding domain"/>
    <property type="match status" value="1"/>
</dbReference>
<evidence type="ECO:0000256" key="2">
    <source>
        <dbReference type="ARBA" id="ARBA00023125"/>
    </source>
</evidence>
<comment type="caution">
    <text evidence="5">The sequence shown here is derived from an EMBL/GenBank/DDBJ whole genome shotgun (WGS) entry which is preliminary data.</text>
</comment>
<gene>
    <name evidence="5" type="ORF">HMPREF0539_1777</name>
</gene>
<keyword evidence="1" id="KW-0805">Transcription regulation</keyword>
<name>C2JXZ2_LACRM</name>
<dbReference type="AlphaFoldDB" id="C2JXZ2"/>
<dbReference type="GO" id="GO:0003677">
    <property type="term" value="F:DNA binding"/>
    <property type="evidence" value="ECO:0007669"/>
    <property type="project" value="UniProtKB-KW"/>
</dbReference>
<evidence type="ECO:0000313" key="5">
    <source>
        <dbReference type="EMBL" id="EEN80045.1"/>
    </source>
</evidence>
<evidence type="ECO:0000259" key="4">
    <source>
        <dbReference type="PROSITE" id="PS51118"/>
    </source>
</evidence>
<dbReference type="PANTHER" id="PTHR33204">
    <property type="entry name" value="TRANSCRIPTIONAL REGULATOR, MARR FAMILY"/>
    <property type="match status" value="1"/>
</dbReference>
<dbReference type="Pfam" id="PF01638">
    <property type="entry name" value="HxlR"/>
    <property type="match status" value="1"/>
</dbReference>
<sequence length="141" mass="15944">MDATVTSKTECQSQQVALCPKFQHTFEILGKKWNGLILEVLLNNGNSRFKDIAQLIPRCSDRVLVERLKELEGEGLIDRLTHKDSALIEYALTDKGRALNSVMAAAHAWGDAWVTDEECHANEKTKKRVRDAFFSYAIVDH</sequence>
<keyword evidence="2" id="KW-0238">DNA-binding</keyword>
<keyword evidence="6" id="KW-1185">Reference proteome</keyword>
<dbReference type="InterPro" id="IPR036390">
    <property type="entry name" value="WH_DNA-bd_sf"/>
</dbReference>
<protein>
    <submittedName>
        <fullName evidence="5">Transcriptional regulator, HxlR family</fullName>
    </submittedName>
</protein>
<organism evidence="5 6">
    <name type="scientific">Lacticaseibacillus rhamnosus (strain LMS2-1)</name>
    <dbReference type="NCBI Taxonomy" id="525361"/>
    <lineage>
        <taxon>Bacteria</taxon>
        <taxon>Bacillati</taxon>
        <taxon>Bacillota</taxon>
        <taxon>Bacilli</taxon>
        <taxon>Lactobacillales</taxon>
        <taxon>Lactobacillaceae</taxon>
        <taxon>Lacticaseibacillus</taxon>
    </lineage>
</organism>
<reference evidence="5" key="1">
    <citation type="submission" date="2009-01" db="EMBL/GenBank/DDBJ databases">
        <authorList>
            <person name="Qin X."/>
            <person name="Bachman B."/>
            <person name="Battles P."/>
            <person name="Bell A."/>
            <person name="Bess C."/>
            <person name="Bickham C."/>
            <person name="Chaboub L."/>
            <person name="Chen D."/>
            <person name="Coyle M."/>
            <person name="Deiros D.R."/>
            <person name="Dinh H."/>
            <person name="Forbes L."/>
            <person name="Fowler G."/>
            <person name="Francisco L."/>
            <person name="Fu Q."/>
            <person name="Gubbala S."/>
            <person name="Hale W."/>
            <person name="Han Y."/>
            <person name="Hemphill L."/>
            <person name="Highlander S.K."/>
            <person name="Hirani K."/>
            <person name="Hogues M."/>
            <person name="Jackson L."/>
            <person name="Jakkamsetti A."/>
            <person name="Javaid M."/>
            <person name="Jiang H."/>
            <person name="Korchina V."/>
            <person name="Kovar C."/>
            <person name="Lara F."/>
            <person name="Lee S."/>
            <person name="Mata R."/>
            <person name="Mathew T."/>
            <person name="Moen C."/>
            <person name="Morales K."/>
            <person name="Munidasa M."/>
            <person name="Nazareth L."/>
            <person name="Ngo R."/>
            <person name="Nguyen L."/>
            <person name="Okwuonu G."/>
            <person name="Ongeri F."/>
            <person name="Patil S."/>
            <person name="Petrosino J."/>
            <person name="Pham C."/>
            <person name="Pham P."/>
            <person name="Pu L.-L."/>
            <person name="Puazo M."/>
            <person name="Raj R."/>
            <person name="Reid J."/>
            <person name="Rouhana J."/>
            <person name="Saada N."/>
            <person name="Shang Y."/>
            <person name="Simmons D."/>
            <person name="Thornton R."/>
            <person name="Warren J."/>
            <person name="Weissenberger G."/>
            <person name="Zhang J."/>
            <person name="Zhang L."/>
            <person name="Zhou C."/>
            <person name="Zhu D."/>
            <person name="Muzny D."/>
            <person name="Worley K."/>
            <person name="Gibbs R."/>
        </authorList>
    </citation>
    <scope>NUCLEOTIDE SEQUENCE [LARGE SCALE GENOMIC DNA]</scope>
    <source>
        <strain evidence="5">LMS2-1</strain>
    </source>
</reference>
<dbReference type="PROSITE" id="PS51118">
    <property type="entry name" value="HTH_HXLR"/>
    <property type="match status" value="1"/>
</dbReference>
<dbReference type="InterPro" id="IPR002577">
    <property type="entry name" value="HTH_HxlR"/>
</dbReference>
<dbReference type="RefSeq" id="WP_005689713.1">
    <property type="nucleotide sequence ID" value="NZ_GG692960.1"/>
</dbReference>
<accession>C2JXZ2</accession>
<evidence type="ECO:0000256" key="3">
    <source>
        <dbReference type="ARBA" id="ARBA00023163"/>
    </source>
</evidence>
<evidence type="ECO:0000313" key="6">
    <source>
        <dbReference type="Proteomes" id="UP000004525"/>
    </source>
</evidence>
<dbReference type="PANTHER" id="PTHR33204:SF37">
    <property type="entry name" value="HTH-TYPE TRANSCRIPTIONAL REGULATOR YODB"/>
    <property type="match status" value="1"/>
</dbReference>
<keyword evidence="3" id="KW-0804">Transcription</keyword>
<feature type="domain" description="HTH hxlR-type" evidence="4">
    <location>
        <begin position="19"/>
        <end position="118"/>
    </location>
</feature>
<dbReference type="HOGENOM" id="CLU_111585_5_3_9"/>
<dbReference type="EMBL" id="ACIZ01000071">
    <property type="protein sequence ID" value="EEN80045.1"/>
    <property type="molecule type" value="Genomic_DNA"/>
</dbReference>
<proteinExistence type="predicted"/>
<dbReference type="Proteomes" id="UP000004525">
    <property type="component" value="Unassembled WGS sequence"/>
</dbReference>